<dbReference type="PANTHER" id="PTHR31169">
    <property type="entry name" value="OS05G0300700 PROTEIN"/>
    <property type="match status" value="1"/>
</dbReference>
<dbReference type="GO" id="GO:0005737">
    <property type="term" value="C:cytoplasm"/>
    <property type="evidence" value="ECO:0007669"/>
    <property type="project" value="UniProtKB-SubCell"/>
</dbReference>
<evidence type="ECO:0000256" key="4">
    <source>
        <dbReference type="ARBA" id="ARBA00022499"/>
    </source>
</evidence>
<evidence type="ECO:0000256" key="9">
    <source>
        <dbReference type="ARBA" id="ARBA00023242"/>
    </source>
</evidence>
<dbReference type="InterPro" id="IPR018866">
    <property type="entry name" value="Znf-4CXXC_R1"/>
</dbReference>
<keyword evidence="9" id="KW-0539">Nucleus</keyword>
<evidence type="ECO:0000313" key="13">
    <source>
        <dbReference type="Proteomes" id="UP000828390"/>
    </source>
</evidence>
<reference evidence="12" key="1">
    <citation type="journal article" date="2019" name="bioRxiv">
        <title>The Genome of the Zebra Mussel, Dreissena polymorpha: A Resource for Invasive Species Research.</title>
        <authorList>
            <person name="McCartney M.A."/>
            <person name="Auch B."/>
            <person name="Kono T."/>
            <person name="Mallez S."/>
            <person name="Zhang Y."/>
            <person name="Obille A."/>
            <person name="Becker A."/>
            <person name="Abrahante J.E."/>
            <person name="Garbe J."/>
            <person name="Badalamenti J.P."/>
            <person name="Herman A."/>
            <person name="Mangelson H."/>
            <person name="Liachko I."/>
            <person name="Sullivan S."/>
            <person name="Sone E.D."/>
            <person name="Koren S."/>
            <person name="Silverstein K.A.T."/>
            <person name="Beckman K.B."/>
            <person name="Gohl D.M."/>
        </authorList>
    </citation>
    <scope>NUCLEOTIDE SEQUENCE</scope>
    <source>
        <strain evidence="12">Duluth1</strain>
        <tissue evidence="12">Whole animal</tissue>
    </source>
</reference>
<dbReference type="AlphaFoldDB" id="A0A9D4FJQ7"/>
<dbReference type="PANTHER" id="PTHR31169:SF8">
    <property type="entry name" value="ZINC-FINGER DOMAIN OF MONOAMINE-OXIDASE A REPRESSOR R1 PROTEIN"/>
    <property type="match status" value="1"/>
</dbReference>
<proteinExistence type="predicted"/>
<evidence type="ECO:0000256" key="3">
    <source>
        <dbReference type="ARBA" id="ARBA00022490"/>
    </source>
</evidence>
<dbReference type="InterPro" id="IPR040221">
    <property type="entry name" value="CDCA7/CDA7L"/>
</dbReference>
<comment type="caution">
    <text evidence="12">The sequence shown here is derived from an EMBL/GenBank/DDBJ whole genome shotgun (WGS) entry which is preliminary data.</text>
</comment>
<dbReference type="EMBL" id="JAIWYP010000007">
    <property type="protein sequence ID" value="KAH3799276.1"/>
    <property type="molecule type" value="Genomic_DNA"/>
</dbReference>
<dbReference type="Proteomes" id="UP000828390">
    <property type="component" value="Unassembled WGS sequence"/>
</dbReference>
<feature type="non-terminal residue" evidence="12">
    <location>
        <position position="1"/>
    </location>
</feature>
<evidence type="ECO:0000256" key="10">
    <source>
        <dbReference type="SAM" id="MobiDB-lite"/>
    </source>
</evidence>
<keyword evidence="4" id="KW-1017">Isopeptide bond</keyword>
<gene>
    <name evidence="12" type="ORF">DPMN_152882</name>
</gene>
<keyword evidence="5" id="KW-0597">Phosphoprotein</keyword>
<accession>A0A9D4FJQ7</accession>
<evidence type="ECO:0000256" key="1">
    <source>
        <dbReference type="ARBA" id="ARBA00004123"/>
    </source>
</evidence>
<dbReference type="Pfam" id="PF10497">
    <property type="entry name" value="zf-4CXXC_R1"/>
    <property type="match status" value="1"/>
</dbReference>
<protein>
    <recommendedName>
        <fullName evidence="11">Zinc-finger domain-containing protein</fullName>
    </recommendedName>
</protein>
<evidence type="ECO:0000256" key="2">
    <source>
        <dbReference type="ARBA" id="ARBA00004496"/>
    </source>
</evidence>
<comment type="subcellular location">
    <subcellularLocation>
        <location evidence="2">Cytoplasm</location>
    </subcellularLocation>
    <subcellularLocation>
        <location evidence="1">Nucleus</location>
    </subcellularLocation>
</comment>
<evidence type="ECO:0000259" key="11">
    <source>
        <dbReference type="Pfam" id="PF10497"/>
    </source>
</evidence>
<reference evidence="12" key="2">
    <citation type="submission" date="2020-11" db="EMBL/GenBank/DDBJ databases">
        <authorList>
            <person name="McCartney M.A."/>
            <person name="Auch B."/>
            <person name="Kono T."/>
            <person name="Mallez S."/>
            <person name="Becker A."/>
            <person name="Gohl D.M."/>
            <person name="Silverstein K.A.T."/>
            <person name="Koren S."/>
            <person name="Bechman K.B."/>
            <person name="Herman A."/>
            <person name="Abrahante J.E."/>
            <person name="Garbe J."/>
        </authorList>
    </citation>
    <scope>NUCLEOTIDE SEQUENCE</scope>
    <source>
        <strain evidence="12">Duluth1</strain>
        <tissue evidence="12">Whole animal</tissue>
    </source>
</reference>
<name>A0A9D4FJQ7_DREPO</name>
<dbReference type="GO" id="GO:0006355">
    <property type="term" value="P:regulation of DNA-templated transcription"/>
    <property type="evidence" value="ECO:0007669"/>
    <property type="project" value="InterPro"/>
</dbReference>
<dbReference type="GO" id="GO:0005634">
    <property type="term" value="C:nucleus"/>
    <property type="evidence" value="ECO:0007669"/>
    <property type="project" value="UniProtKB-SubCell"/>
</dbReference>
<feature type="compositionally biased region" description="Basic residues" evidence="10">
    <location>
        <begin position="40"/>
        <end position="52"/>
    </location>
</feature>
<keyword evidence="13" id="KW-1185">Reference proteome</keyword>
<feature type="domain" description="Zinc-finger" evidence="11">
    <location>
        <begin position="164"/>
        <end position="262"/>
    </location>
</feature>
<evidence type="ECO:0000256" key="7">
    <source>
        <dbReference type="ARBA" id="ARBA00023015"/>
    </source>
</evidence>
<keyword evidence="8" id="KW-0804">Transcription</keyword>
<sequence length="263" mass="30197">MESMLNDVDFAELRRRNLADNEQILRQIKADLAKLMPVKPKQKRLQQKKKDKHLSPLSTEVRRNPSRAGRYSPMKTRSRRSSVSSIVSSEYSSGSNDQDRMVVKFGFCGRRGDGSEDVSMDDMDDDDAVIPKRVNKIQHDRRPADEITEDDLNMVAVFVSTKRYDSIYGTTCHQCRQKTDDMKTICRSEECFGVRGQFCGPCLRNRYGEDAKEALKNPDWICPPCRKICNCSFCRKRNGKTCTGILIHLAKEYGFSNVNDYLQ</sequence>
<keyword evidence="7" id="KW-0805">Transcription regulation</keyword>
<feature type="compositionally biased region" description="Low complexity" evidence="10">
    <location>
        <begin position="81"/>
        <end position="95"/>
    </location>
</feature>
<keyword evidence="6" id="KW-0832">Ubl conjugation</keyword>
<keyword evidence="3" id="KW-0963">Cytoplasm</keyword>
<evidence type="ECO:0000256" key="6">
    <source>
        <dbReference type="ARBA" id="ARBA00022843"/>
    </source>
</evidence>
<evidence type="ECO:0000313" key="12">
    <source>
        <dbReference type="EMBL" id="KAH3799276.1"/>
    </source>
</evidence>
<feature type="region of interest" description="Disordered" evidence="10">
    <location>
        <begin position="37"/>
        <end position="95"/>
    </location>
</feature>
<organism evidence="12 13">
    <name type="scientific">Dreissena polymorpha</name>
    <name type="common">Zebra mussel</name>
    <name type="synonym">Mytilus polymorpha</name>
    <dbReference type="NCBI Taxonomy" id="45954"/>
    <lineage>
        <taxon>Eukaryota</taxon>
        <taxon>Metazoa</taxon>
        <taxon>Spiralia</taxon>
        <taxon>Lophotrochozoa</taxon>
        <taxon>Mollusca</taxon>
        <taxon>Bivalvia</taxon>
        <taxon>Autobranchia</taxon>
        <taxon>Heteroconchia</taxon>
        <taxon>Euheterodonta</taxon>
        <taxon>Imparidentia</taxon>
        <taxon>Neoheterodontei</taxon>
        <taxon>Myida</taxon>
        <taxon>Dreissenoidea</taxon>
        <taxon>Dreissenidae</taxon>
        <taxon>Dreissena</taxon>
    </lineage>
</organism>
<evidence type="ECO:0000256" key="8">
    <source>
        <dbReference type="ARBA" id="ARBA00023163"/>
    </source>
</evidence>
<evidence type="ECO:0000256" key="5">
    <source>
        <dbReference type="ARBA" id="ARBA00022553"/>
    </source>
</evidence>